<protein>
    <submittedName>
        <fullName evidence="3">Putative RNA-binding protein</fullName>
    </submittedName>
</protein>
<feature type="non-terminal residue" evidence="3">
    <location>
        <position position="287"/>
    </location>
</feature>
<dbReference type="PANTHER" id="PTHR48029">
    <property type="entry name" value="NUCLEOLAR PROTEIN 8"/>
    <property type="match status" value="1"/>
</dbReference>
<feature type="compositionally biased region" description="Polar residues" evidence="2">
    <location>
        <begin position="229"/>
        <end position="249"/>
    </location>
</feature>
<dbReference type="STRING" id="407821.A0A087TP73"/>
<feature type="region of interest" description="Disordered" evidence="2">
    <location>
        <begin position="92"/>
        <end position="113"/>
    </location>
</feature>
<evidence type="ECO:0000313" key="3">
    <source>
        <dbReference type="EMBL" id="KFM66912.1"/>
    </source>
</evidence>
<feature type="region of interest" description="Disordered" evidence="2">
    <location>
        <begin position="125"/>
        <end position="176"/>
    </location>
</feature>
<evidence type="ECO:0000256" key="1">
    <source>
        <dbReference type="ARBA" id="ARBA00022884"/>
    </source>
</evidence>
<keyword evidence="1" id="KW-0694">RNA-binding</keyword>
<dbReference type="AlphaFoldDB" id="A0A087TP73"/>
<feature type="compositionally biased region" description="Basic and acidic residues" evidence="2">
    <location>
        <begin position="125"/>
        <end position="134"/>
    </location>
</feature>
<keyword evidence="4" id="KW-1185">Reference proteome</keyword>
<gene>
    <name evidence="3" type="ORF">X975_03545</name>
</gene>
<proteinExistence type="predicted"/>
<organism evidence="3 4">
    <name type="scientific">Stegodyphus mimosarum</name>
    <name type="common">African social velvet spider</name>
    <dbReference type="NCBI Taxonomy" id="407821"/>
    <lineage>
        <taxon>Eukaryota</taxon>
        <taxon>Metazoa</taxon>
        <taxon>Ecdysozoa</taxon>
        <taxon>Arthropoda</taxon>
        <taxon>Chelicerata</taxon>
        <taxon>Arachnida</taxon>
        <taxon>Araneae</taxon>
        <taxon>Araneomorphae</taxon>
        <taxon>Entelegynae</taxon>
        <taxon>Eresoidea</taxon>
        <taxon>Eresidae</taxon>
        <taxon>Stegodyphus</taxon>
    </lineage>
</organism>
<dbReference type="Proteomes" id="UP000054359">
    <property type="component" value="Unassembled WGS sequence"/>
</dbReference>
<evidence type="ECO:0000313" key="4">
    <source>
        <dbReference type="Proteomes" id="UP000054359"/>
    </source>
</evidence>
<sequence>MDKKKISNEKRLQAVKAWKKNQRNVGGYCGKRTVFEDVVSKDENKLKLFDSDNEEDNYDDVFNIRPQFEGPRGQQLLEMSSELSSRFKLDERFRDDDQEQCEEEEENDETKKNLKILESVLGHEVIPKHNTEGKAKKRQLMRFDPDDENASKYMQRNEVSDEKKPKKINKKNKCDQNTAEEIPISSERYTEVSCNLKDVLNSASAPFSLSQKFNASTEPLAQESRRNDFLSSGNTEAAHFNSRTQSDATPKNEKPIIFESKVLKKERFFVPEDDPRLKGVYKNHCLV</sequence>
<dbReference type="OrthoDB" id="6432345at2759"/>
<feature type="region of interest" description="Disordered" evidence="2">
    <location>
        <begin position="216"/>
        <end position="255"/>
    </location>
</feature>
<dbReference type="PANTHER" id="PTHR48029:SF1">
    <property type="entry name" value="NUCLEOLAR PROTEIN 8"/>
    <property type="match status" value="1"/>
</dbReference>
<feature type="compositionally biased region" description="Acidic residues" evidence="2">
    <location>
        <begin position="96"/>
        <end position="108"/>
    </location>
</feature>
<dbReference type="EMBL" id="KK116127">
    <property type="protein sequence ID" value="KFM66912.1"/>
    <property type="molecule type" value="Genomic_DNA"/>
</dbReference>
<dbReference type="OMA" id="WAPHRDA"/>
<evidence type="ECO:0000256" key="2">
    <source>
        <dbReference type="SAM" id="MobiDB-lite"/>
    </source>
</evidence>
<dbReference type="GO" id="GO:0003723">
    <property type="term" value="F:RNA binding"/>
    <property type="evidence" value="ECO:0007669"/>
    <property type="project" value="UniProtKB-KW"/>
</dbReference>
<reference evidence="3 4" key="1">
    <citation type="submission" date="2013-11" db="EMBL/GenBank/DDBJ databases">
        <title>Genome sequencing of Stegodyphus mimosarum.</title>
        <authorList>
            <person name="Bechsgaard J."/>
        </authorList>
    </citation>
    <scope>NUCLEOTIDE SEQUENCE [LARGE SCALE GENOMIC DNA]</scope>
</reference>
<name>A0A087TP73_STEMI</name>
<accession>A0A087TP73</accession>